<accession>A0A8X8GXG0</accession>
<name>A0A8X8GXG0_9RHOB</name>
<sequence>MFWPPEVVADTAARIQFADPVLGVRTVAAVTLARGKKASPSWPFAPARATACRWTFGRSVIPAIGPPFQAGVSGVGLLSFPLLRGQVNDAIPKAACLGLSREIYGNAGKIREVTKTAFTSAGLPAFGPHSLRKTVGMKDAEGRVVISGDGVN</sequence>
<dbReference type="RefSeq" id="WP_152828297.1">
    <property type="nucleotide sequence ID" value="NZ_WHUT02000012.1"/>
</dbReference>
<keyword evidence="2" id="KW-1185">Reference proteome</keyword>
<evidence type="ECO:0000313" key="1">
    <source>
        <dbReference type="EMBL" id="NUB46119.1"/>
    </source>
</evidence>
<dbReference type="AlphaFoldDB" id="A0A8X8GXG0"/>
<reference evidence="1" key="1">
    <citation type="submission" date="2020-05" db="EMBL/GenBank/DDBJ databases">
        <title>Fertoebacter nigrum gen. nov., sp. nov., a new member of the family Rhodobacteraceae.</title>
        <authorList>
            <person name="Szuroczki S."/>
            <person name="Abbaszade G."/>
            <person name="Buni D."/>
            <person name="Schumann P."/>
            <person name="Toth E."/>
        </authorList>
    </citation>
    <scope>NUCLEOTIDE SEQUENCE</scope>
    <source>
        <strain evidence="1">RG-N-1a</strain>
    </source>
</reference>
<dbReference type="EMBL" id="WHUT02000012">
    <property type="protein sequence ID" value="NUB46119.1"/>
    <property type="molecule type" value="Genomic_DNA"/>
</dbReference>
<dbReference type="Proteomes" id="UP000484076">
    <property type="component" value="Unassembled WGS sequence"/>
</dbReference>
<organism evidence="1 2">
    <name type="scientific">Fertoeibacter niger</name>
    <dbReference type="NCBI Taxonomy" id="2656921"/>
    <lineage>
        <taxon>Bacteria</taxon>
        <taxon>Pseudomonadati</taxon>
        <taxon>Pseudomonadota</taxon>
        <taxon>Alphaproteobacteria</taxon>
        <taxon>Rhodobacterales</taxon>
        <taxon>Paracoccaceae</taxon>
        <taxon>Fertoeibacter</taxon>
    </lineage>
</organism>
<gene>
    <name evidence="1" type="ORF">GEU84_017130</name>
</gene>
<comment type="caution">
    <text evidence="1">The sequence shown here is derived from an EMBL/GenBank/DDBJ whole genome shotgun (WGS) entry which is preliminary data.</text>
</comment>
<protein>
    <submittedName>
        <fullName evidence="1">Uncharacterized protein</fullName>
    </submittedName>
</protein>
<proteinExistence type="predicted"/>
<evidence type="ECO:0000313" key="2">
    <source>
        <dbReference type="Proteomes" id="UP000484076"/>
    </source>
</evidence>